<dbReference type="FunFam" id="3.30.980.10:FF:000006">
    <property type="entry name" value="39S ribosomal protein L39, mitochondrial"/>
    <property type="match status" value="1"/>
</dbReference>
<dbReference type="VEuPathDB" id="VectorBase:AEPI004419"/>
<evidence type="ECO:0000256" key="10">
    <source>
        <dbReference type="ARBA" id="ARBA00061231"/>
    </source>
</evidence>
<dbReference type="GO" id="GO:0051301">
    <property type="term" value="P:cell division"/>
    <property type="evidence" value="ECO:0007669"/>
    <property type="project" value="UniProtKB-KW"/>
</dbReference>
<dbReference type="InterPro" id="IPR012675">
    <property type="entry name" value="Beta-grasp_dom_sf"/>
</dbReference>
<dbReference type="GO" id="GO:0005840">
    <property type="term" value="C:ribosome"/>
    <property type="evidence" value="ECO:0007669"/>
    <property type="project" value="UniProtKB-KW"/>
</dbReference>
<feature type="compositionally biased region" description="Low complexity" evidence="13">
    <location>
        <begin position="1163"/>
        <end position="1187"/>
    </location>
</feature>
<comment type="subcellular location">
    <subcellularLocation>
        <location evidence="2">Mitochondrion</location>
    </subcellularLocation>
    <subcellularLocation>
        <location evidence="1">Nucleus</location>
    </subcellularLocation>
</comment>
<dbReference type="STRING" id="199890.A0A182PBW3"/>
<dbReference type="GO" id="GO:0005739">
    <property type="term" value="C:mitochondrion"/>
    <property type="evidence" value="ECO:0007669"/>
    <property type="project" value="UniProtKB-SubCell"/>
</dbReference>
<proteinExistence type="inferred from homology"/>
<dbReference type="Gene3D" id="3.30.980.10">
    <property type="entry name" value="Threonyl-trna Synthetase, Chain A, domain 2"/>
    <property type="match status" value="1"/>
</dbReference>
<evidence type="ECO:0000256" key="9">
    <source>
        <dbReference type="ARBA" id="ARBA00023306"/>
    </source>
</evidence>
<dbReference type="SUPFAM" id="SSF55186">
    <property type="entry name" value="ThrRS/AlaRS common domain"/>
    <property type="match status" value="1"/>
</dbReference>
<protein>
    <recommendedName>
        <fullName evidence="11">Large ribosomal subunit protein mL39</fullName>
    </recommendedName>
    <alternativeName>
        <fullName evidence="12">39S ribosomal protein L39, mitochondrial</fullName>
    </alternativeName>
</protein>
<feature type="region of interest" description="Disordered" evidence="13">
    <location>
        <begin position="1152"/>
        <end position="1187"/>
    </location>
</feature>
<evidence type="ECO:0000256" key="2">
    <source>
        <dbReference type="ARBA" id="ARBA00004173"/>
    </source>
</evidence>
<evidence type="ECO:0000256" key="6">
    <source>
        <dbReference type="ARBA" id="ARBA00023128"/>
    </source>
</evidence>
<keyword evidence="3" id="KW-0132">Cell division</keyword>
<evidence type="ECO:0000256" key="4">
    <source>
        <dbReference type="ARBA" id="ARBA00022776"/>
    </source>
</evidence>
<keyword evidence="7" id="KW-0539">Nucleus</keyword>
<keyword evidence="8" id="KW-0687">Ribonucleoprotein</keyword>
<keyword evidence="5" id="KW-0689">Ribosomal protein</keyword>
<organism evidence="15 16">
    <name type="scientific">Anopheles epiroticus</name>
    <dbReference type="NCBI Taxonomy" id="199890"/>
    <lineage>
        <taxon>Eukaryota</taxon>
        <taxon>Metazoa</taxon>
        <taxon>Ecdysozoa</taxon>
        <taxon>Arthropoda</taxon>
        <taxon>Hexapoda</taxon>
        <taxon>Insecta</taxon>
        <taxon>Pterygota</taxon>
        <taxon>Neoptera</taxon>
        <taxon>Endopterygota</taxon>
        <taxon>Diptera</taxon>
        <taxon>Nematocera</taxon>
        <taxon>Culicoidea</taxon>
        <taxon>Culicidae</taxon>
        <taxon>Anophelinae</taxon>
        <taxon>Anopheles</taxon>
    </lineage>
</organism>
<dbReference type="Gene3D" id="3.10.20.30">
    <property type="match status" value="1"/>
</dbReference>
<accession>A0A182PBW3</accession>
<dbReference type="SUPFAM" id="SSF48371">
    <property type="entry name" value="ARM repeat"/>
    <property type="match status" value="1"/>
</dbReference>
<dbReference type="Gene3D" id="1.25.10.10">
    <property type="entry name" value="Leucine-rich Repeat Variant"/>
    <property type="match status" value="1"/>
</dbReference>
<evidence type="ECO:0000256" key="13">
    <source>
        <dbReference type="SAM" id="MobiDB-lite"/>
    </source>
</evidence>
<dbReference type="GO" id="GO:0000166">
    <property type="term" value="F:nucleotide binding"/>
    <property type="evidence" value="ECO:0007669"/>
    <property type="project" value="InterPro"/>
</dbReference>
<feature type="region of interest" description="Disordered" evidence="13">
    <location>
        <begin position="1223"/>
        <end position="1260"/>
    </location>
</feature>
<sequence length="2460" mass="278417">MGDITYPAGCRPINEDLGQDELIRRLKTLTHTLQAMGQDEDGMYTQYIPLAVHLADDFFLQHPSRDVQLLIACCIADVLRVYAPEAPYKDQDQIKGIFMFLIRQLNGLRDPKDPAFKRYFYLLENLAYVKSFNMCFELEDCQEVFCTLFSLMFKIVNDEHSPKVKSFMLDVLAPLITESDSVSYDLLDLIYINIVEPLRTQKRNAYELAKELIIKTANWLEAYTQAFFNQILILDKNEKQYQIVPKIYDVIYELNVITPSILLSVLPQLECKLKSTHEAERLKAVSTLARMFSEPGSTLARQYGPLWKQFLGRFYDIAVPIRIKCVQSTMHFLINHPSLRKDIIDTLRIRQHDSDETVRYEVVMAIVETAKRDLQIVSESEDLLEFVKERTLDKKYKIRKEAMNGLAMIYKKYLSDTNVPAATKKAVNWIKDKILHGYYMTGVEDRLLVERLLITCLVPYQLPAEERMKKLYQLLGTIDDNATKAFIELQKNQLKVRRSVADWIKLHRLKDLTPNMMKEMNVKCSNIAKQLPDPVKAQEFLLKFSAQMRKDPKLIAEMETILKRDVSCKECADTMAIVLKKLGQPIMTNTYYNTVKMLLERIASVMVDKQSIGVLIELIQECMNGGKEVIEEVSLPTDSAGERGLKLLTVLAYVFSAHFQHDEILRHMIGLLSFDEPYVAPYVLKAFTYLGRYKALIESHPTILKELAPLCKEFALVGTPKQAKHAIRCMFVNTQTSGNSGIVGGGADSLASGGSGADNSGIDIFPDIVEGMRQTLQPQSEHYRTAIVTLGHIAYNLPEKFHVQIKNIISRKIVKELLVKETSDGRTNVPTKDWCDEQDLPEETRCKVEGLKTMARWLLGLKKDVVSAQKTFRMLNAFISKKGDLLEQGGALSAAEKSWLRLSAGKAMLKICEQKGVGDQFIAEQFYNLSQLMTDPVPEVRETFVKKLHKGLSKGIPHKCLPLDFMGYYALGGRETDQNMFAQIRSNIETDVNRRREYVKNFTTVERGMSQLPHILPDYMLVFAVTVLTHDPQFTRPSDPAQLRQIERCLWLVLEPLVMNKEFFCFSFYKNLLERIKHHKDALKPDDEETNHKLWAICDVAMGLILTRLTYYDMREAPAEARIPSMYFQAQPEDFQNTRYYIPDDMYNLTDRSGRSALPSGSKTGAAVGAGPKPKPATASSSSTSSSSSAVAVACPSSSTLTISVSSSSSTSAMDRNKLKTKAIRQGTSSYDDNEHNNGQDEEHETAPPPSKRAHKAATDEHYSVAAKTTSKTSALFSGKQRRQRDNVGRIEKIEVRYHVLSQDTMLVMNRELSTLSGKATKAFIELQKNQLKVRRSVAEWIKRHRLKDLTPNMMKEMNVKCSNIAIQLPDPVKAQEFLLKFSAQMRKDPKLIAKMEMILKRDVSCKEFACTMAIVLKKLGQPITTNTYYNTVKMLASVMVDKQTTMMKEMNVKCSNIAIQLSDPVKAQEFLLKISAQMRKDPKLIAEMETILKRDVSCKEFADTMAIVLKKMGQPITKNTYYNTVKMLASAMLVKQSIGVLIELIQECMNKHYSVAAKTTSKTSALFSGKQRRQRDNVGRIEKIEVRYHVLSQDTMLVMNRELSTLSGKATKAFIELQKNQLKVRRSVAEWIKRHRLKDLTPNMMKEMNVKCSNIAIQLPDPVKAQEFLLKFSAQMRKDPKLIAKMEMILKRDVSCKEFACTMAIVLKKLGQPITTNTYYNTVKMLASVMVDKQTTMMKEMNVKCSNIAIQLSDPVKAQEFLLKISAQMRKDPKLIAEMETILKRDVSCKEFADTMAIVLKKMGQPITKNTYYNTVKMLASAMLFKQSIGVLIELIQECMNSGKEVIEEVSLPTDSTGERGLKLLTVLAYVFSAHFQHDEILRHMIGLLSFDEQYVASYVLKAFTYLGCYKALIESHPAILKELAALCKEFTLVGNPKQVKHATRCMFVNTQTSGNSGIVGGGADSLASGGSGTDNSGIDIFPDIVEGMRPKIQPQSEHYRTAIVALWHIAYNLLEKFHVQNKNITSQSEGMKELLVKQTSHGSIRGDLPEETRCKVEGLKTMARWLLGLKKDVVSAQKTFRMLNAFISKKGDLLEQGGALSAAEKSWLRLSAGKAMLKFCEQKGKLLKMSLNLRKLKSPVLQFQHVIKKHYSVTAKTTSKASALFSDEQRRQRDNVGRIEKIEVRYLGLPQGTTLVMNRELSTPFDCARHIGEKYCRQSALALLDNKTPWDMRRPLRDSCTLQLLNFTSPEPHIANKAFWRSCSFLLGAVLQASFKPEAGLFLHSFPKPNIKSGSFVHDIVLAEEHWNPTVPELRALSIAMIKLSQQDLPIERLDVSSELALEMFADNPFKREQIPSVAAQNNGQVTVYRVGEHVDISKGPMMGSTGQLGRCTISASHPIKEGSERGKHFYRMQGVALPAVLRIGHFAYNILENRSRKLNSAKLPNEPFEDTVAEQVA</sequence>
<comment type="similarity">
    <text evidence="10">Belongs to the mitochondrion-specific ribosomal protein mL39 family.</text>
</comment>
<evidence type="ECO:0000256" key="7">
    <source>
        <dbReference type="ARBA" id="ARBA00023242"/>
    </source>
</evidence>
<dbReference type="FunFam" id="3.10.20.30:FF:000031">
    <property type="entry name" value="Mitochondrial ribosomal protein L39"/>
    <property type="match status" value="1"/>
</dbReference>
<keyword evidence="4" id="KW-0498">Mitosis</keyword>
<evidence type="ECO:0000256" key="8">
    <source>
        <dbReference type="ARBA" id="ARBA00023274"/>
    </source>
</evidence>
<keyword evidence="6" id="KW-0496">Mitochondrion</keyword>
<dbReference type="GO" id="GO:1990904">
    <property type="term" value="C:ribonucleoprotein complex"/>
    <property type="evidence" value="ECO:0007669"/>
    <property type="project" value="UniProtKB-KW"/>
</dbReference>
<dbReference type="PANTHER" id="PTHR12663:SF0">
    <property type="entry name" value="PRECOCIOUS DISSOCIATION OF SISTERS 5, ISOFORM A"/>
    <property type="match status" value="1"/>
</dbReference>
<dbReference type="InterPro" id="IPR004095">
    <property type="entry name" value="TGS"/>
</dbReference>
<feature type="domain" description="TGS" evidence="14">
    <location>
        <begin position="2182"/>
        <end position="2248"/>
    </location>
</feature>
<dbReference type="Pfam" id="PF20168">
    <property type="entry name" value="PDS5"/>
    <property type="match status" value="5"/>
</dbReference>
<keyword evidence="9" id="KW-0131">Cell cycle</keyword>
<evidence type="ECO:0000313" key="16">
    <source>
        <dbReference type="Proteomes" id="UP000075885"/>
    </source>
</evidence>
<dbReference type="GO" id="GO:0005634">
    <property type="term" value="C:nucleus"/>
    <property type="evidence" value="ECO:0007669"/>
    <property type="project" value="UniProtKB-SubCell"/>
</dbReference>
<dbReference type="CDD" id="cd01667">
    <property type="entry name" value="TGS_ThrRS"/>
    <property type="match status" value="1"/>
</dbReference>
<reference evidence="16" key="1">
    <citation type="submission" date="2013-03" db="EMBL/GenBank/DDBJ databases">
        <title>The Genome Sequence of Anopheles epiroticus epiroticus2.</title>
        <authorList>
            <consortium name="The Broad Institute Genomics Platform"/>
            <person name="Neafsey D.E."/>
            <person name="Howell P."/>
            <person name="Walker B."/>
            <person name="Young S.K."/>
            <person name="Zeng Q."/>
            <person name="Gargeya S."/>
            <person name="Fitzgerald M."/>
            <person name="Haas B."/>
            <person name="Abouelleil A."/>
            <person name="Allen A.W."/>
            <person name="Alvarado L."/>
            <person name="Arachchi H.M."/>
            <person name="Berlin A.M."/>
            <person name="Chapman S.B."/>
            <person name="Gainer-Dewar J."/>
            <person name="Goldberg J."/>
            <person name="Griggs A."/>
            <person name="Gujja S."/>
            <person name="Hansen M."/>
            <person name="Howarth C."/>
            <person name="Imamovic A."/>
            <person name="Ireland A."/>
            <person name="Larimer J."/>
            <person name="McCowan C."/>
            <person name="Murphy C."/>
            <person name="Pearson M."/>
            <person name="Poon T.W."/>
            <person name="Priest M."/>
            <person name="Roberts A."/>
            <person name="Saif S."/>
            <person name="Shea T."/>
            <person name="Sisk P."/>
            <person name="Sykes S."/>
            <person name="Wortman J."/>
            <person name="Nusbaum C."/>
            <person name="Birren B."/>
        </authorList>
    </citation>
    <scope>NUCLEOTIDE SEQUENCE [LARGE SCALE GENOMIC DNA]</scope>
    <source>
        <strain evidence="16">Epiroticus2</strain>
    </source>
</reference>
<evidence type="ECO:0000256" key="12">
    <source>
        <dbReference type="ARBA" id="ARBA00075914"/>
    </source>
</evidence>
<dbReference type="GO" id="GO:0007064">
    <property type="term" value="P:mitotic sister chromatid cohesion"/>
    <property type="evidence" value="ECO:0007669"/>
    <property type="project" value="InterPro"/>
</dbReference>
<dbReference type="InterPro" id="IPR011989">
    <property type="entry name" value="ARM-like"/>
</dbReference>
<keyword evidence="16" id="KW-1185">Reference proteome</keyword>
<evidence type="ECO:0000256" key="1">
    <source>
        <dbReference type="ARBA" id="ARBA00004123"/>
    </source>
</evidence>
<dbReference type="InterPro" id="IPR018163">
    <property type="entry name" value="Thr/Ala-tRNA-synth_IIc_edit"/>
</dbReference>
<dbReference type="FunFam" id="1.25.10.10:FF:000618">
    <property type="entry name" value="Sister chromatid cohesion protein PDS5 B"/>
    <property type="match status" value="1"/>
</dbReference>
<dbReference type="Proteomes" id="UP000075885">
    <property type="component" value="Unassembled WGS sequence"/>
</dbReference>
<evidence type="ECO:0000256" key="11">
    <source>
        <dbReference type="ARBA" id="ARBA00071662"/>
    </source>
</evidence>
<evidence type="ECO:0000256" key="5">
    <source>
        <dbReference type="ARBA" id="ARBA00022980"/>
    </source>
</evidence>
<evidence type="ECO:0000256" key="3">
    <source>
        <dbReference type="ARBA" id="ARBA00022618"/>
    </source>
</evidence>
<dbReference type="PANTHER" id="PTHR12663">
    <property type="entry name" value="ANDROGEN INDUCED INHIBITOR OF PROLIFERATION AS3 / PDS5-RELATED"/>
    <property type="match status" value="1"/>
</dbReference>
<dbReference type="CDD" id="cd19953">
    <property type="entry name" value="PDS5"/>
    <property type="match status" value="1"/>
</dbReference>
<dbReference type="PROSITE" id="PS51880">
    <property type="entry name" value="TGS"/>
    <property type="match status" value="1"/>
</dbReference>
<dbReference type="InterPro" id="IPR016024">
    <property type="entry name" value="ARM-type_fold"/>
</dbReference>
<dbReference type="InterPro" id="IPR039776">
    <property type="entry name" value="Pds5"/>
</dbReference>
<reference evidence="15" key="2">
    <citation type="submission" date="2020-05" db="UniProtKB">
        <authorList>
            <consortium name="EnsemblMetazoa"/>
        </authorList>
    </citation>
    <scope>IDENTIFICATION</scope>
    <source>
        <strain evidence="15">Epiroticus2</strain>
    </source>
</reference>
<dbReference type="EnsemblMetazoa" id="AEPI004419-RA">
    <property type="protein sequence ID" value="AEPI004419-PA"/>
    <property type="gene ID" value="AEPI004419"/>
</dbReference>
<evidence type="ECO:0000259" key="14">
    <source>
        <dbReference type="PROSITE" id="PS51880"/>
    </source>
</evidence>
<evidence type="ECO:0000313" key="15">
    <source>
        <dbReference type="EnsemblMetazoa" id="AEPI004419-PA"/>
    </source>
</evidence>
<name>A0A182PBW3_9DIPT</name>